<accession>U5EMN2</accession>
<name>U5EMN2_9DIPT</name>
<feature type="coiled-coil region" evidence="2">
    <location>
        <begin position="125"/>
        <end position="159"/>
    </location>
</feature>
<dbReference type="Pfam" id="PF05600">
    <property type="entry name" value="CDK5RAP3"/>
    <property type="match status" value="1"/>
</dbReference>
<keyword evidence="2" id="KW-0175">Coiled coil</keyword>
<evidence type="ECO:0000256" key="1">
    <source>
        <dbReference type="ARBA" id="ARBA00007478"/>
    </source>
</evidence>
<evidence type="ECO:0000256" key="2">
    <source>
        <dbReference type="SAM" id="Coils"/>
    </source>
</evidence>
<dbReference type="EMBL" id="GANO01000949">
    <property type="protein sequence ID" value="JAB58922.1"/>
    <property type="molecule type" value="mRNA"/>
</dbReference>
<comment type="similarity">
    <text evidence="1">Belongs to the CDK5RAP3 family.</text>
</comment>
<evidence type="ECO:0000313" key="3">
    <source>
        <dbReference type="EMBL" id="JAB58922.1"/>
    </source>
</evidence>
<dbReference type="PANTHER" id="PTHR14894">
    <property type="entry name" value="CDK5 REGULATORY SUBUNIT-ASSOCIATED PROTEIN 3"/>
    <property type="match status" value="1"/>
</dbReference>
<protein>
    <submittedName>
        <fullName evidence="3">Putative cdk5 activator-binding protein</fullName>
    </submittedName>
</protein>
<proteinExistence type="evidence at transcript level"/>
<reference evidence="3" key="1">
    <citation type="journal article" date="2014" name="Insect Biochem. Mol. Biol.">
        <title>An insight into the sialome of the frog biting fly, Corethrella appendiculata.</title>
        <authorList>
            <person name="Ribeiro J.M.C."/>
            <person name="Chagas A.C."/>
            <person name="Pham V.M."/>
            <person name="Lounibos L.P."/>
            <person name="Calvo E."/>
        </authorList>
    </citation>
    <scope>NUCLEOTIDE SEQUENCE</scope>
    <source>
        <tissue evidence="3">Salivary glands</tissue>
    </source>
</reference>
<dbReference type="AlphaFoldDB" id="U5EMN2"/>
<dbReference type="GO" id="GO:0007346">
    <property type="term" value="P:regulation of mitotic cell cycle"/>
    <property type="evidence" value="ECO:0007669"/>
    <property type="project" value="TreeGrafter"/>
</dbReference>
<dbReference type="InterPro" id="IPR008491">
    <property type="entry name" value="CDK5RAP3"/>
</dbReference>
<dbReference type="GO" id="GO:0012505">
    <property type="term" value="C:endomembrane system"/>
    <property type="evidence" value="ECO:0007669"/>
    <property type="project" value="TreeGrafter"/>
</dbReference>
<sequence>MNEADIPIDIHIVKLQEWLISRRIVKKNWNNLILDIRNKINNAIIDMPVHDGLVKLLYGAHINYFHCVQIIEILKTTEADTKNVFGRYGSQRMKDWQEIVRAYEKDDIYLAEAAQILVRNLNFEIPGLRKQISKFEQLSDEAEKKIKDLKKSAIILRNEHQALCQQLGIKGENVRAELLVKLNDLPQLLENVAKCVPILRKAIELYTAFYGDSNCLSIIRHIAAFGNTTVYQFLYAEPPLSIEQPSANIDNNVNRQVGDANNEIDFGDNADEQIDFGEEEIDFGNDDNDINLDVGDIDWGEIENANSNEIDFNISLEESGIVVESTGTTGGVAKNEEALTVLDSPIYKEQFINELLELEAFLKIRLYELNSSDKAQILAVTIMDSLPDHDVKSITEMLGNVSTVYGTITNQLLQDLHQIKHSPKYVNILTAKLKQKLTGIEKINSTELLLEEKLKSLKQQTIDLQPTLKIVIEQTKILQKQIEKDISKRYKNRVVNLMGNI</sequence>
<dbReference type="PANTHER" id="PTHR14894:SF0">
    <property type="entry name" value="CDK5 REGULATORY SUBUNIT-ASSOCIATED PROTEIN 3"/>
    <property type="match status" value="1"/>
</dbReference>
<organism evidence="3">
    <name type="scientific">Corethrella appendiculata</name>
    <dbReference type="NCBI Taxonomy" id="1370023"/>
    <lineage>
        <taxon>Eukaryota</taxon>
        <taxon>Metazoa</taxon>
        <taxon>Ecdysozoa</taxon>
        <taxon>Arthropoda</taxon>
        <taxon>Hexapoda</taxon>
        <taxon>Insecta</taxon>
        <taxon>Pterygota</taxon>
        <taxon>Neoptera</taxon>
        <taxon>Endopterygota</taxon>
        <taxon>Diptera</taxon>
        <taxon>Nematocera</taxon>
        <taxon>Culicoidea</taxon>
        <taxon>Chaoboridae</taxon>
        <taxon>Corethrella</taxon>
    </lineage>
</organism>